<dbReference type="GeneID" id="108716087"/>
<dbReference type="Pfam" id="PF25151">
    <property type="entry name" value="TPR_Trm732_C"/>
    <property type="match status" value="1"/>
</dbReference>
<comment type="similarity">
    <text evidence="1">Belongs to the THADA family.</text>
</comment>
<protein>
    <recommendedName>
        <fullName evidence="4">tRNA (32-2'-O)-methyltransferase regulator THADA</fullName>
    </recommendedName>
</protein>
<dbReference type="PANTHER" id="PTHR14387:SF7">
    <property type="entry name" value="THYROID ADENOMA-ASSOCIATED PROTEIN"/>
    <property type="match status" value="1"/>
</dbReference>
<feature type="domain" description="tRNA (32-2'-O)-methyltransferase regulator THADA-like TPR repeats region" evidence="6">
    <location>
        <begin position="521"/>
        <end position="795"/>
    </location>
</feature>
<evidence type="ECO:0000259" key="5">
    <source>
        <dbReference type="Pfam" id="PF10350"/>
    </source>
</evidence>
<dbReference type="Pfam" id="PF10350">
    <property type="entry name" value="DUF2428"/>
    <property type="match status" value="1"/>
</dbReference>
<dbReference type="InterPro" id="IPR016024">
    <property type="entry name" value="ARM-type_fold"/>
</dbReference>
<organism evidence="8 9">
    <name type="scientific">Xenopus laevis</name>
    <name type="common">African clawed frog</name>
    <dbReference type="NCBI Taxonomy" id="8355"/>
    <lineage>
        <taxon>Eukaryota</taxon>
        <taxon>Metazoa</taxon>
        <taxon>Chordata</taxon>
        <taxon>Craniata</taxon>
        <taxon>Vertebrata</taxon>
        <taxon>Euteleostomi</taxon>
        <taxon>Amphibia</taxon>
        <taxon>Batrachia</taxon>
        <taxon>Anura</taxon>
        <taxon>Pipoidea</taxon>
        <taxon>Pipidae</taxon>
        <taxon>Xenopodinae</taxon>
        <taxon>Xenopus</taxon>
        <taxon>Xenopus</taxon>
    </lineage>
</organism>
<dbReference type="KEGG" id="xla:108716087"/>
<dbReference type="Proteomes" id="UP000186698">
    <property type="component" value="Chromosome 5L"/>
</dbReference>
<dbReference type="InterPro" id="IPR051954">
    <property type="entry name" value="tRNA_methyltransferase_THADA"/>
</dbReference>
<keyword evidence="8" id="KW-1185">Reference proteome</keyword>
<dbReference type="CTD" id="108716087"/>
<dbReference type="InterPro" id="IPR056842">
    <property type="entry name" value="THADA-like_TPR_C"/>
</dbReference>
<feature type="domain" description="DUF2428" evidence="5">
    <location>
        <begin position="944"/>
        <end position="1246"/>
    </location>
</feature>
<sequence>MVLKKKKELKVDVLVFDGPSIQKLQCFADEKEQNVPSLLLHCVQLQDGVQQIHCIKQIVPLLGSLPADSSSASMVCACLDVLSEMYFSLNSKNPLKKVLASSLNSIPDQYKADAVGAFTRCLGEDIATEDPEKYRKVVDDLASCMDNFSLGTSSVASRFLEALQFLERVLRMFQSQNKRILGNGLAQTQLMHDLLTAVKLSMMLVQKVQDPIQAALLQSGSPDPLWRTLCDLLGRFADLMMDEDLLQNVQSTSGMAVILYMKLMLHDPDKLPTLVSNVILCTVDSGDAPDWFLSCCKSFCKDPPDTVLLFLCQGALAMLEWKDGSMGEGGEKLLLDLLDVLLSQSSRLNESSVAMLLSRVLALWTGSALDLLTNCSTGLKDKLNGHSSATCKLLEYVYVHWEHPLDAVRHQTKLIFRNLLQMHRKAVELSDEDLFLSELTHSLLHLEWHSKGKYAALACLVECVGAEQILAVDDTMPSQILNVMGDQSFAPYASNLLEAMFINHKNQLTSRSGDQGWTERWHDIWVSPLLLRLCEENINQTTYIIDYYLPKVLKCNPESLNFMIEVLQASASTNLGSGSSRGALGALMACLRTARAHGHLRFTENYVWSGKVSTALIQQGLVHRHDQVRVDALGLLCESHWSTEVVSLDEMKLVLFCLKYNLNCQSPSIRQQLCYLFKKLLCRIHESSQVLYKHKQTQKLKTAKDVGNESDASRALQQYQEFMASVTNCLFESLFAGSSHPTRFSALTILGAVAEIFPVEEEVSCQRVFQLGPEVQREQVQALLECLSNTFEEVKALAFDLLRKLTPCVLALKETDKLLPLLQAAMSLSTSTKHFDCVTASYLLNFLMCQEALPVALDALDQNQTGPVMCPSRNTEHVSFVERNTFSAVRYLMNRLSEEILQAEKSLLQAAGSFPLYGRVHCIIALLQQLPLKELSLVAEWRDVIGRLILMSYRLSAIVSPVVHSSSPEGLMPMDTDTEAASQLHMIMSEIQPRDTNDYFSQPRTLQKQLHSQPLPEDSVPANSLCAEMRGSEGTSCSVTAQMVLVCCWRSMKEVSLLLGMFCQDLPLLTGPESPHGLITMDQVKEMGEYFKHHLLQSRHRGAFELAYVGFAKLTEMLIGCKEESLHRLPGQWLCNVLEEIKSSDPSSKLCATRRSAGIPFYIQALLASEPKNSKGGLLKMTMKQLISLAMPESDASGNKGTIPQVHALNILRALFRDTRLGENVIPYVADGTQAAILGFTSPVWAVRNSSTLLFSTLITRIFGVKRGKDERSKKNRMTGREFFSRFPALYPFLLEHLEVVANTVDSSTGESKLHPSLFLLLLILSKLYPSPMDGTYSALSMAPFIPFIIRCGHSPVYRSREMAAHALVPFVMTNEVPQTALTLLNSLPDSSDPCVRQNRVHGTLLQVFYLLQSFFEAKHSANSERIQREMGDIMACMKARLWLAKSQNPCLVTRASFINILEMILNNQEILRNKEFSSFYNDICTIIESDMSEDVPNTSAIPGQVQYVQSMTRLVLSALTVKAKLVRPDTGPSDAGNLECPARLLERLLRSDFPEVRLLVLESLSKWSDAFAEETRDYLTSEAEKTLFEMISLEKNTECLCQVLTLYYKMGAEELLLKVNQHFQAEPKELLTRILKLASTTSHSVEIQSSALRLSSELLGALVAKAQEDIGSELKEWTALVVQCCEDELQTEVKLAAAEMLIKTAPSFLTNQVLVLGLANTLSLWTGILQLLQSEDPSVRDAAADIIRVYHAQQSQKSDTAFPFCTVNPPMALDLALQALCALIQQWDQVPAGIPILLQWLLGDDDLSDLETIRLVEEDFLFEKGEANFWAEKLIFVRLLSKHLGELITSAPLSLPSKEKLSELSRAATERSETIQGFLHDLPSTPEFLKTTEYTRLLIEKERTSRCIQLLALLHEQTHQECV</sequence>
<dbReference type="InterPro" id="IPR056843">
    <property type="entry name" value="THADA-like_TPR"/>
</dbReference>
<evidence type="ECO:0000313" key="8">
    <source>
        <dbReference type="Proteomes" id="UP000186698"/>
    </source>
</evidence>
<dbReference type="OrthoDB" id="73997at2759"/>
<evidence type="ECO:0000256" key="3">
    <source>
        <dbReference type="ARBA" id="ARBA00035625"/>
    </source>
</evidence>
<proteinExistence type="inferred from homology"/>
<dbReference type="SUPFAM" id="SSF48371">
    <property type="entry name" value="ARM repeat"/>
    <property type="match status" value="2"/>
</dbReference>
<evidence type="ECO:0000313" key="9">
    <source>
        <dbReference type="RefSeq" id="XP_041418438.1"/>
    </source>
</evidence>
<reference evidence="9" key="1">
    <citation type="submission" date="2025-08" db="UniProtKB">
        <authorList>
            <consortium name="RefSeq"/>
        </authorList>
    </citation>
    <scope>IDENTIFICATION</scope>
    <source>
        <strain evidence="9">J_2021</strain>
        <tissue evidence="9">Erythrocytes</tissue>
    </source>
</reference>
<dbReference type="Pfam" id="PF25150">
    <property type="entry name" value="TPR_Trm732"/>
    <property type="match status" value="1"/>
</dbReference>
<evidence type="ECO:0000259" key="6">
    <source>
        <dbReference type="Pfam" id="PF25150"/>
    </source>
</evidence>
<name>A0A8J1KNY7_XENLA</name>
<dbReference type="RefSeq" id="XP_041418438.1">
    <property type="nucleotide sequence ID" value="XM_041562504.1"/>
</dbReference>
<accession>A0A8J1KNY7</accession>
<dbReference type="GO" id="GO:0030488">
    <property type="term" value="P:tRNA methylation"/>
    <property type="evidence" value="ECO:0000318"/>
    <property type="project" value="GO_Central"/>
</dbReference>
<gene>
    <name evidence="9" type="primary">LOC108716087</name>
</gene>
<evidence type="ECO:0000256" key="1">
    <source>
        <dbReference type="ARBA" id="ARBA00010409"/>
    </source>
</evidence>
<feature type="domain" description="tRNA (32-2'-O)-methyltransferase regulator THADA-like C-terminal TPR repeats region" evidence="7">
    <location>
        <begin position="1248"/>
        <end position="1411"/>
    </location>
</feature>
<evidence type="ECO:0000259" key="7">
    <source>
        <dbReference type="Pfam" id="PF25151"/>
    </source>
</evidence>
<evidence type="ECO:0000256" key="2">
    <source>
        <dbReference type="ARBA" id="ARBA00022694"/>
    </source>
</evidence>
<keyword evidence="2" id="KW-0819">tRNA processing</keyword>
<dbReference type="GO" id="GO:0005829">
    <property type="term" value="C:cytosol"/>
    <property type="evidence" value="ECO:0007669"/>
    <property type="project" value="TreeGrafter"/>
</dbReference>
<comment type="function">
    <text evidence="3">Together with methyltransferase FTSJ1, methylates the 2'-O-ribose of nucleotides at position 32 of the anticodon loop of substrate tRNAs.</text>
</comment>
<dbReference type="InterPro" id="IPR019442">
    <property type="entry name" value="THADA/TRM732_DUF2428"/>
</dbReference>
<evidence type="ECO:0000256" key="4">
    <source>
        <dbReference type="ARBA" id="ARBA00035698"/>
    </source>
</evidence>
<dbReference type="PANTHER" id="PTHR14387">
    <property type="entry name" value="THADA/DEATH RECEPTOR INTERACTING PROTEIN"/>
    <property type="match status" value="1"/>
</dbReference>